<evidence type="ECO:0000256" key="1">
    <source>
        <dbReference type="SAM" id="Phobius"/>
    </source>
</evidence>
<comment type="caution">
    <text evidence="2">The sequence shown here is derived from an EMBL/GenBank/DDBJ whole genome shotgun (WGS) entry which is preliminary data.</text>
</comment>
<dbReference type="AlphaFoldDB" id="A0A8J8T723"/>
<evidence type="ECO:0000313" key="2">
    <source>
        <dbReference type="EMBL" id="TNV83718.1"/>
    </source>
</evidence>
<organism evidence="2 3">
    <name type="scientific">Halteria grandinella</name>
    <dbReference type="NCBI Taxonomy" id="5974"/>
    <lineage>
        <taxon>Eukaryota</taxon>
        <taxon>Sar</taxon>
        <taxon>Alveolata</taxon>
        <taxon>Ciliophora</taxon>
        <taxon>Intramacronucleata</taxon>
        <taxon>Spirotrichea</taxon>
        <taxon>Stichotrichia</taxon>
        <taxon>Sporadotrichida</taxon>
        <taxon>Halteriidae</taxon>
        <taxon>Halteria</taxon>
    </lineage>
</organism>
<feature type="transmembrane region" description="Helical" evidence="1">
    <location>
        <begin position="129"/>
        <end position="146"/>
    </location>
</feature>
<keyword evidence="1" id="KW-0472">Membrane</keyword>
<gene>
    <name evidence="2" type="ORF">FGO68_gene15766</name>
</gene>
<keyword evidence="1" id="KW-1133">Transmembrane helix</keyword>
<sequence length="148" mass="17122">MFGEQTTHSHMKFNQGKIKSIFYHLSSIKINPSVIMEYFLIKCTMLGNTFKFKITQCQTSPSLRSAATASTLTQKLLGAFPARQVNCYTWRELPDDQAREQYWSKFNELTPMLLFQNQGKQMLSDQSRGIFISMQWAALIVFMMITNV</sequence>
<evidence type="ECO:0000313" key="3">
    <source>
        <dbReference type="Proteomes" id="UP000785679"/>
    </source>
</evidence>
<proteinExistence type="predicted"/>
<protein>
    <submittedName>
        <fullName evidence="2">Uncharacterized protein</fullName>
    </submittedName>
</protein>
<dbReference type="Proteomes" id="UP000785679">
    <property type="component" value="Unassembled WGS sequence"/>
</dbReference>
<dbReference type="EMBL" id="RRYP01003535">
    <property type="protein sequence ID" value="TNV83718.1"/>
    <property type="molecule type" value="Genomic_DNA"/>
</dbReference>
<name>A0A8J8T723_HALGN</name>
<reference evidence="2" key="1">
    <citation type="submission" date="2019-06" db="EMBL/GenBank/DDBJ databases">
        <authorList>
            <person name="Zheng W."/>
        </authorList>
    </citation>
    <scope>NUCLEOTIDE SEQUENCE</scope>
    <source>
        <strain evidence="2">QDHG01</strain>
    </source>
</reference>
<keyword evidence="1" id="KW-0812">Transmembrane</keyword>
<keyword evidence="3" id="KW-1185">Reference proteome</keyword>
<accession>A0A8J8T723</accession>